<proteinExistence type="inferred from homology"/>
<dbReference type="GO" id="GO:0005576">
    <property type="term" value="C:extracellular region"/>
    <property type="evidence" value="ECO:0007669"/>
    <property type="project" value="UniProtKB-SubCell"/>
</dbReference>
<keyword evidence="3 13" id="KW-1134">Transmembrane beta strand</keyword>
<evidence type="ECO:0000256" key="6">
    <source>
        <dbReference type="ARBA" id="ARBA00022692"/>
    </source>
</evidence>
<accession>A0A0A0I3X1</accession>
<dbReference type="EMBL" id="JENJ01000038">
    <property type="protein sequence ID" value="KGM95512.1"/>
    <property type="molecule type" value="Genomic_DNA"/>
</dbReference>
<keyword evidence="6 13" id="KW-0812">Transmembrane</keyword>
<evidence type="ECO:0000256" key="9">
    <source>
        <dbReference type="ARBA" id="ARBA00022870"/>
    </source>
</evidence>
<organism evidence="15 16">
    <name type="scientific">Clostridium novyi A str. 4552</name>
    <dbReference type="NCBI Taxonomy" id="1444289"/>
    <lineage>
        <taxon>Bacteria</taxon>
        <taxon>Bacillati</taxon>
        <taxon>Bacillota</taxon>
        <taxon>Clostridia</taxon>
        <taxon>Eubacteriales</taxon>
        <taxon>Clostridiaceae</taxon>
        <taxon>Clostridium</taxon>
    </lineage>
</organism>
<protein>
    <recommendedName>
        <fullName evidence="13">Thiol-activated cytolysin</fullName>
    </recommendedName>
</protein>
<dbReference type="InterPro" id="IPR036359">
    <property type="entry name" value="Thiol_cytolysin_sf"/>
</dbReference>
<evidence type="ECO:0000256" key="11">
    <source>
        <dbReference type="ARBA" id="ARBA00023121"/>
    </source>
</evidence>
<dbReference type="GO" id="GO:0031640">
    <property type="term" value="P:killing of cells of another organism"/>
    <property type="evidence" value="ECO:0007669"/>
    <property type="project" value="UniProtKB-KW"/>
</dbReference>
<dbReference type="InterPro" id="IPR036363">
    <property type="entry name" value="Thiol_cytolysin_ab_sf"/>
</dbReference>
<keyword evidence="11 13" id="KW-0446">Lipid-binding</keyword>
<keyword evidence="8 13" id="KW-0204">Cytolysis</keyword>
<dbReference type="Gene3D" id="3.90.840.10">
    <property type="entry name" value="Thiol-activated cytolysin superfamily/Thiol-activated cytolysin, alpha-beta domain"/>
    <property type="match status" value="1"/>
</dbReference>
<dbReference type="InterPro" id="IPR035390">
    <property type="entry name" value="Thiol_cytolys_C"/>
</dbReference>
<evidence type="ECO:0000259" key="14">
    <source>
        <dbReference type="Pfam" id="PF17440"/>
    </source>
</evidence>
<evidence type="ECO:0000256" key="5">
    <source>
        <dbReference type="ARBA" id="ARBA00022656"/>
    </source>
</evidence>
<dbReference type="PRINTS" id="PR01400">
    <property type="entry name" value="TACYTOLYSIN"/>
</dbReference>
<reference evidence="15 16" key="1">
    <citation type="submission" date="2014-01" db="EMBL/GenBank/DDBJ databases">
        <title>Plasmidome dynamics in the species complex Clostridium novyi sensu lato converts strains of independent lineages into distinctly different pathogens.</title>
        <authorList>
            <person name="Skarin H."/>
            <person name="Segerman B."/>
        </authorList>
    </citation>
    <scope>NUCLEOTIDE SEQUENCE [LARGE SCALE GENOMIC DNA]</scope>
    <source>
        <strain evidence="15 16">4552</strain>
    </source>
</reference>
<evidence type="ECO:0000256" key="12">
    <source>
        <dbReference type="ARBA" id="ARBA00023136"/>
    </source>
</evidence>
<evidence type="ECO:0000313" key="15">
    <source>
        <dbReference type="EMBL" id="KGM95512.1"/>
    </source>
</evidence>
<dbReference type="Gene3D" id="2.60.40.1430">
    <property type="entry name" value="Perfringolysin, domain 4"/>
    <property type="match status" value="1"/>
</dbReference>
<evidence type="ECO:0000256" key="7">
    <source>
        <dbReference type="ARBA" id="ARBA00022735"/>
    </source>
</evidence>
<evidence type="ECO:0000256" key="13">
    <source>
        <dbReference type="RuleBase" id="RU364025"/>
    </source>
</evidence>
<dbReference type="InterPro" id="IPR001869">
    <property type="entry name" value="Thiol_cytolysin"/>
</dbReference>
<keyword evidence="12 13" id="KW-0472">Membrane</keyword>
<dbReference type="Pfam" id="PF01289">
    <property type="entry name" value="Thiol_cytolysin"/>
    <property type="match status" value="1"/>
</dbReference>
<dbReference type="AlphaFoldDB" id="A0A0A0I3X1"/>
<evidence type="ECO:0000256" key="1">
    <source>
        <dbReference type="ARBA" id="ARBA00004301"/>
    </source>
</evidence>
<evidence type="ECO:0000256" key="3">
    <source>
        <dbReference type="ARBA" id="ARBA00022452"/>
    </source>
</evidence>
<comment type="function">
    <text evidence="13">A cholesterol-dependent toxin that causes cytolysis by forming pores in cholesterol containing host membranes. After binding to target membranes, the protein undergoes a major conformation change, leading to its insertion in the host membrane and formation of an oligomeric pore complex. Cholesterol is required for binding to host membranes, membrane insertion and pore formation; cholesterol binding is mediated by a Thr-Leu pair in the C-terminus. Can be reversibly inactivated by oxidation.</text>
</comment>
<sequence>MNFIKKNYKAVILGIISMAIVGTSVLKLNKSTVSTKQNNIVENKGKNISKKVNNETVIDDKKSNNVDATKKSDNKLLDDKTKIIAKVDESLDSQQKFKEDNIVSSKFNRNKRSLSILAKTKNIRNIVKNENIAKVTKKPEVSKKDILNTKSSVLNKMDISNYIMNNVGEKYSDLDMFKNVPMLATSGQPFYGENQNSNEIDDAIYELKYDPRKILAFNGEAVENFKPAEGFENPDKYIVVKREKKSIADSTADISVIDSINDRTYPGAIQLANRNLVENKPDIISCKRKPITVSVDLPGMGNDGKKVVESPTYSSVKAAVNSLLDTWNTKHASKYTIPARVSYTDSMVYSKSQLSTAFGCNLKALDKSLNIDFNSIYKGEKQVMLLAYKQIFYTVSVDAPNNPSDLFDDSVTLKELKAKGLNKDNPPAYVSNVAYGRTIYVKLETTSKSLNVKAAFKALIKNQDISGNMEYKDILNQSSFTATVLGGGAKEHNKVITKNFDEIREVIKNNAEYSPKNPGYPISYTTTFLKDNAVATINSKTDYIETTSTEFTNGKLVLDHKGGYVAQYDVNWDEVTYDKNGKEIITHKTWDGNYKDRTSHFNTEIYLKGNCRNINVKVRECTGLAWEWWRTIIDDKNLPLLKKRTINIWGTTLYPRHSVEVQ</sequence>
<dbReference type="GO" id="GO:0015485">
    <property type="term" value="F:cholesterol binding"/>
    <property type="evidence" value="ECO:0007669"/>
    <property type="project" value="InterPro"/>
</dbReference>
<comment type="caution">
    <text evidence="15">The sequence shown here is derived from an EMBL/GenBank/DDBJ whole genome shotgun (WGS) entry which is preliminary data.</text>
</comment>
<evidence type="ECO:0000256" key="10">
    <source>
        <dbReference type="ARBA" id="ARBA00023026"/>
    </source>
</evidence>
<keyword evidence="9 13" id="KW-1043">Host membrane</keyword>
<dbReference type="GO" id="GO:0090729">
    <property type="term" value="F:toxin activity"/>
    <property type="evidence" value="ECO:0007669"/>
    <property type="project" value="UniProtKB-KW"/>
</dbReference>
<keyword evidence="13" id="KW-1032">Host cell membrane</keyword>
<comment type="similarity">
    <text evidence="2 13">Belongs to the cholesterol-dependent cytolysin family.</text>
</comment>
<keyword evidence="5 13" id="KW-0800">Toxin</keyword>
<dbReference type="PROSITE" id="PS00481">
    <property type="entry name" value="THIOL_CYTOLYSINS"/>
    <property type="match status" value="1"/>
</dbReference>
<dbReference type="RefSeq" id="WP_039255701.1">
    <property type="nucleotide sequence ID" value="NZ_JENJ01000038.1"/>
</dbReference>
<dbReference type="InterPro" id="IPR038700">
    <property type="entry name" value="Thiol_cytolys_C_sf"/>
</dbReference>
<dbReference type="SUPFAM" id="SSF56978">
    <property type="entry name" value="Perfringolysin"/>
    <property type="match status" value="1"/>
</dbReference>
<evidence type="ECO:0000256" key="2">
    <source>
        <dbReference type="ARBA" id="ARBA00008503"/>
    </source>
</evidence>
<keyword evidence="4 13" id="KW-0964">Secreted</keyword>
<dbReference type="GO" id="GO:0020002">
    <property type="term" value="C:host cell plasma membrane"/>
    <property type="evidence" value="ECO:0007669"/>
    <property type="project" value="UniProtKB-SubCell"/>
</dbReference>
<keyword evidence="7 13" id="KW-0354">Hemolysis</keyword>
<dbReference type="Gene3D" id="3.40.30.40">
    <property type="entry name" value="Perfringolysin"/>
    <property type="match status" value="1"/>
</dbReference>
<evidence type="ECO:0000256" key="4">
    <source>
        <dbReference type="ARBA" id="ARBA00022525"/>
    </source>
</evidence>
<evidence type="ECO:0000313" key="16">
    <source>
        <dbReference type="Proteomes" id="UP000030012"/>
    </source>
</evidence>
<gene>
    <name evidence="15" type="ORF">Z968_08900</name>
</gene>
<comment type="subcellular location">
    <subcellularLocation>
        <location evidence="1">Host membrane</location>
        <topology evidence="1">Multi-pass membrane protein</topology>
    </subcellularLocation>
    <subcellularLocation>
        <location evidence="13">Secreted</location>
    </subcellularLocation>
    <subcellularLocation>
        <location evidence="13">Host cell membrane</location>
        <topology evidence="13">Multi-pass membrane protein</topology>
    </subcellularLocation>
</comment>
<evidence type="ECO:0000256" key="8">
    <source>
        <dbReference type="ARBA" id="ARBA00022852"/>
    </source>
</evidence>
<dbReference type="Gene3D" id="3.30.1040.20">
    <property type="match status" value="1"/>
</dbReference>
<name>A0A0A0I3X1_CLONO</name>
<dbReference type="Proteomes" id="UP000030012">
    <property type="component" value="Unassembled WGS sequence"/>
</dbReference>
<keyword evidence="10" id="KW-0843">Virulence</keyword>
<feature type="domain" description="Thiol-activated cytolysin C-terminal" evidence="14">
    <location>
        <begin position="555"/>
        <end position="656"/>
    </location>
</feature>
<dbReference type="Pfam" id="PF17440">
    <property type="entry name" value="Thiol_cytolys_C"/>
    <property type="match status" value="1"/>
</dbReference>
<dbReference type="OrthoDB" id="1875540at2"/>